<name>A0AAV9X9K1_9PEZI</name>
<protein>
    <recommendedName>
        <fullName evidence="4">BZIP domain-containing protein</fullName>
    </recommendedName>
</protein>
<feature type="compositionally biased region" description="Basic and acidic residues" evidence="1">
    <location>
        <begin position="319"/>
        <end position="328"/>
    </location>
</feature>
<sequence length="388" mass="43176">MPQPTTANPTTASPSSSASSSTAVSSTTLAARSKLHHSQRHSRHHHHHHHAKLQDENILPPSPSSSPDPFDFATDHYKTQLSPQPKRFPLKNLRRKSPQGNLHDAASHPNIQIPVRQRRHDGPEDPQPVNIADLQAKISLLTKNIQSAGAALKKADDEKSAWKTRATTLEHRNRAIGKENRDLKVRNAELEHGITATKKPTDNSDGGEPRRKRRESPSIANDSEESRAVRALISHHWNAQMELATAAGKDTDWCGCVASKTLRSILKDGSNKTSPMLQAKGFEDVAKGSPSGSNKKLQEPLSEKMSELNLHTAPQQPKPRPEVQDDGRKKRKEALKRKIKEVRGYVEGLRRENDVLESLLTSDDAITSVKSSRRNEETKSRRSKKHDK</sequence>
<evidence type="ECO:0000256" key="1">
    <source>
        <dbReference type="SAM" id="MobiDB-lite"/>
    </source>
</evidence>
<dbReference type="EMBL" id="JAVHJO010000008">
    <property type="protein sequence ID" value="KAK6537854.1"/>
    <property type="molecule type" value="Genomic_DNA"/>
</dbReference>
<dbReference type="AlphaFoldDB" id="A0AAV9X9K1"/>
<feature type="region of interest" description="Disordered" evidence="1">
    <location>
        <begin position="362"/>
        <end position="388"/>
    </location>
</feature>
<reference evidence="2 3" key="1">
    <citation type="submission" date="2019-10" db="EMBL/GenBank/DDBJ databases">
        <authorList>
            <person name="Palmer J.M."/>
        </authorList>
    </citation>
    <scope>NUCLEOTIDE SEQUENCE [LARGE SCALE GENOMIC DNA]</scope>
    <source>
        <strain evidence="2 3">TWF694</strain>
    </source>
</reference>
<dbReference type="Proteomes" id="UP001365542">
    <property type="component" value="Unassembled WGS sequence"/>
</dbReference>
<proteinExistence type="predicted"/>
<evidence type="ECO:0008006" key="4">
    <source>
        <dbReference type="Google" id="ProtNLM"/>
    </source>
</evidence>
<feature type="compositionally biased region" description="Basic and acidic residues" evidence="1">
    <location>
        <begin position="174"/>
        <end position="192"/>
    </location>
</feature>
<accession>A0AAV9X9K1</accession>
<feature type="compositionally biased region" description="Basic and acidic residues" evidence="1">
    <location>
        <begin position="296"/>
        <end position="306"/>
    </location>
</feature>
<feature type="compositionally biased region" description="Basic residues" evidence="1">
    <location>
        <begin position="33"/>
        <end position="51"/>
    </location>
</feature>
<comment type="caution">
    <text evidence="2">The sequence shown here is derived from an EMBL/GenBank/DDBJ whole genome shotgun (WGS) entry which is preliminary data.</text>
</comment>
<evidence type="ECO:0000313" key="3">
    <source>
        <dbReference type="Proteomes" id="UP001365542"/>
    </source>
</evidence>
<feature type="compositionally biased region" description="Basic residues" evidence="1">
    <location>
        <begin position="88"/>
        <end position="97"/>
    </location>
</feature>
<evidence type="ECO:0000313" key="2">
    <source>
        <dbReference type="EMBL" id="KAK6537854.1"/>
    </source>
</evidence>
<gene>
    <name evidence="2" type="ORF">TWF694_010754</name>
</gene>
<keyword evidence="3" id="KW-1185">Reference proteome</keyword>
<feature type="region of interest" description="Disordered" evidence="1">
    <location>
        <begin position="174"/>
        <end position="225"/>
    </location>
</feature>
<organism evidence="2 3">
    <name type="scientific">Orbilia ellipsospora</name>
    <dbReference type="NCBI Taxonomy" id="2528407"/>
    <lineage>
        <taxon>Eukaryota</taxon>
        <taxon>Fungi</taxon>
        <taxon>Dikarya</taxon>
        <taxon>Ascomycota</taxon>
        <taxon>Pezizomycotina</taxon>
        <taxon>Orbiliomycetes</taxon>
        <taxon>Orbiliales</taxon>
        <taxon>Orbiliaceae</taxon>
        <taxon>Orbilia</taxon>
    </lineage>
</organism>
<feature type="region of interest" description="Disordered" evidence="1">
    <location>
        <begin position="1"/>
        <end position="129"/>
    </location>
</feature>
<feature type="region of interest" description="Disordered" evidence="1">
    <location>
        <begin position="282"/>
        <end position="334"/>
    </location>
</feature>
<feature type="compositionally biased region" description="Low complexity" evidence="1">
    <location>
        <begin position="1"/>
        <end position="32"/>
    </location>
</feature>